<evidence type="ECO:0008006" key="3">
    <source>
        <dbReference type="Google" id="ProtNLM"/>
    </source>
</evidence>
<organism evidence="1 2">
    <name type="scientific">Pseudogymnoascus verrucosus</name>
    <dbReference type="NCBI Taxonomy" id="342668"/>
    <lineage>
        <taxon>Eukaryota</taxon>
        <taxon>Fungi</taxon>
        <taxon>Dikarya</taxon>
        <taxon>Ascomycota</taxon>
        <taxon>Pezizomycotina</taxon>
        <taxon>Leotiomycetes</taxon>
        <taxon>Thelebolales</taxon>
        <taxon>Thelebolaceae</taxon>
        <taxon>Pseudogymnoascus</taxon>
    </lineage>
</organism>
<keyword evidence="2" id="KW-1185">Reference proteome</keyword>
<dbReference type="GO" id="GO:0008757">
    <property type="term" value="F:S-adenosylmethionine-dependent methyltransferase activity"/>
    <property type="evidence" value="ECO:0007669"/>
    <property type="project" value="UniProtKB-ARBA"/>
</dbReference>
<dbReference type="AlphaFoldDB" id="A0A1B8GHH2"/>
<dbReference type="SUPFAM" id="SSF53335">
    <property type="entry name" value="S-adenosyl-L-methionine-dependent methyltransferases"/>
    <property type="match status" value="1"/>
</dbReference>
<name>A0A1B8GHH2_9PEZI</name>
<evidence type="ECO:0000313" key="1">
    <source>
        <dbReference type="EMBL" id="OBT95297.1"/>
    </source>
</evidence>
<dbReference type="GO" id="GO:0005829">
    <property type="term" value="C:cytosol"/>
    <property type="evidence" value="ECO:0007669"/>
    <property type="project" value="TreeGrafter"/>
</dbReference>
<dbReference type="Proteomes" id="UP000091956">
    <property type="component" value="Unassembled WGS sequence"/>
</dbReference>
<dbReference type="PANTHER" id="PTHR14614:SF132">
    <property type="entry name" value="PROTEIN-LYSINE METHYLTRANSFERASE C42C1.13"/>
    <property type="match status" value="1"/>
</dbReference>
<dbReference type="InterPro" id="IPR029063">
    <property type="entry name" value="SAM-dependent_MTases_sf"/>
</dbReference>
<dbReference type="OrthoDB" id="413520at2759"/>
<reference evidence="1 2" key="1">
    <citation type="submission" date="2016-03" db="EMBL/GenBank/DDBJ databases">
        <title>Comparative genomics of Pseudogymnoascus destructans, the fungus causing white-nose syndrome of bats.</title>
        <authorList>
            <person name="Palmer J.M."/>
            <person name="Drees K.P."/>
            <person name="Foster J.T."/>
            <person name="Lindner D.L."/>
        </authorList>
    </citation>
    <scope>NUCLEOTIDE SEQUENCE [LARGE SCALE GENOMIC DNA]</scope>
    <source>
        <strain evidence="1 2">UAMH 10579</strain>
    </source>
</reference>
<gene>
    <name evidence="1" type="ORF">VE01_06601</name>
</gene>
<evidence type="ECO:0000313" key="2">
    <source>
        <dbReference type="Proteomes" id="UP000091956"/>
    </source>
</evidence>
<dbReference type="STRING" id="342668.A0A1B8GHH2"/>
<dbReference type="PANTHER" id="PTHR14614">
    <property type="entry name" value="HEPATOCELLULAR CARCINOMA-ASSOCIATED ANTIGEN"/>
    <property type="match status" value="1"/>
</dbReference>
<dbReference type="EMBL" id="KV460236">
    <property type="protein sequence ID" value="OBT95297.1"/>
    <property type="molecule type" value="Genomic_DNA"/>
</dbReference>
<sequence>MHYIRFLKPPQITRDAKVPDHHILYAKITVVNDLGESFLWCDIPIEATIRDSNGVTVATQSLVWKCEKRQLEVRLALSEKKARKEKYKPPYQLSVWPSTGDFTPYNLAKVLSINRGQTNRPADGAVLRGLSATFKATAESIRPVIYRHFKLNGGVTMSIDEDTGESIARHIWDAGVILSALLEELSLPSSTPPPGLRLLGDLIKTVPQPSVLELGTGCGIVAITFALSVPDSRIIATDLEEAAEVASDNLEQATNTSYMNLDWSEPLPLRVAHENFDLILVADCTYNPDVVPYLVSTLAKLIKKSPSVLICLAMKVRHASEAVFFDLMKEHGIVQVGKHSERVGNLGDEDESVDIYLFKGAEAAKVLKRVSGLV</sequence>
<reference evidence="2" key="2">
    <citation type="journal article" date="2018" name="Nat. Commun.">
        <title>Extreme sensitivity to ultraviolet light in the fungal pathogen causing white-nose syndrome of bats.</title>
        <authorList>
            <person name="Palmer J.M."/>
            <person name="Drees K.P."/>
            <person name="Foster J.T."/>
            <person name="Lindner D.L."/>
        </authorList>
    </citation>
    <scope>NUCLEOTIDE SEQUENCE [LARGE SCALE GENOMIC DNA]</scope>
    <source>
        <strain evidence="2">UAMH 10579</strain>
    </source>
</reference>
<dbReference type="GeneID" id="28839987"/>
<dbReference type="InterPro" id="IPR019410">
    <property type="entry name" value="Methyltransf_16"/>
</dbReference>
<protein>
    <recommendedName>
        <fullName evidence="3">Methyltransferase-domain-containing protein</fullName>
    </recommendedName>
</protein>
<dbReference type="Gene3D" id="3.40.50.150">
    <property type="entry name" value="Vaccinia Virus protein VP39"/>
    <property type="match status" value="1"/>
</dbReference>
<accession>A0A1B8GHH2</accession>
<dbReference type="CDD" id="cd02440">
    <property type="entry name" value="AdoMet_MTases"/>
    <property type="match status" value="1"/>
</dbReference>
<dbReference type="Pfam" id="PF10294">
    <property type="entry name" value="Methyltransf_16"/>
    <property type="match status" value="1"/>
</dbReference>
<dbReference type="RefSeq" id="XP_018129030.1">
    <property type="nucleotide sequence ID" value="XM_018276044.2"/>
</dbReference>
<proteinExistence type="predicted"/>